<proteinExistence type="predicted"/>
<evidence type="ECO:0000313" key="1">
    <source>
        <dbReference type="EMBL" id="RDX66294.1"/>
    </source>
</evidence>
<protein>
    <submittedName>
        <fullName evidence="1">Uncharacterized protein</fullName>
    </submittedName>
</protein>
<name>A0A371EJX4_MUCPR</name>
<sequence length="76" mass="8782">MHPQTLLLIDGNIISLSKKMKPMKLSIITTKRLYERGIYKRKGLMGKKGNVSSCSSCLKEVREELWALEKNKKMKE</sequence>
<reference evidence="1" key="1">
    <citation type="submission" date="2018-05" db="EMBL/GenBank/DDBJ databases">
        <title>Draft genome of Mucuna pruriens seed.</title>
        <authorList>
            <person name="Nnadi N.E."/>
            <person name="Vos R."/>
            <person name="Hasami M.H."/>
            <person name="Devisetty U.K."/>
            <person name="Aguiy J.C."/>
        </authorList>
    </citation>
    <scope>NUCLEOTIDE SEQUENCE [LARGE SCALE GENOMIC DNA]</scope>
    <source>
        <strain evidence="1">JCA_2017</strain>
    </source>
</reference>
<accession>A0A371EJX4</accession>
<keyword evidence="2" id="KW-1185">Reference proteome</keyword>
<organism evidence="1 2">
    <name type="scientific">Mucuna pruriens</name>
    <name type="common">Velvet bean</name>
    <name type="synonym">Dolichos pruriens</name>
    <dbReference type="NCBI Taxonomy" id="157652"/>
    <lineage>
        <taxon>Eukaryota</taxon>
        <taxon>Viridiplantae</taxon>
        <taxon>Streptophyta</taxon>
        <taxon>Embryophyta</taxon>
        <taxon>Tracheophyta</taxon>
        <taxon>Spermatophyta</taxon>
        <taxon>Magnoliopsida</taxon>
        <taxon>eudicotyledons</taxon>
        <taxon>Gunneridae</taxon>
        <taxon>Pentapetalae</taxon>
        <taxon>rosids</taxon>
        <taxon>fabids</taxon>
        <taxon>Fabales</taxon>
        <taxon>Fabaceae</taxon>
        <taxon>Papilionoideae</taxon>
        <taxon>50 kb inversion clade</taxon>
        <taxon>NPAAA clade</taxon>
        <taxon>indigoferoid/millettioid clade</taxon>
        <taxon>Phaseoleae</taxon>
        <taxon>Mucuna</taxon>
    </lineage>
</organism>
<dbReference type="AlphaFoldDB" id="A0A371EJX4"/>
<feature type="non-terminal residue" evidence="1">
    <location>
        <position position="76"/>
    </location>
</feature>
<dbReference type="EMBL" id="QJKJ01013507">
    <property type="protein sequence ID" value="RDX66294.1"/>
    <property type="molecule type" value="Genomic_DNA"/>
</dbReference>
<comment type="caution">
    <text evidence="1">The sequence shown here is derived from an EMBL/GenBank/DDBJ whole genome shotgun (WGS) entry which is preliminary data.</text>
</comment>
<dbReference type="Proteomes" id="UP000257109">
    <property type="component" value="Unassembled WGS sequence"/>
</dbReference>
<gene>
    <name evidence="1" type="ORF">CR513_54962</name>
</gene>
<evidence type="ECO:0000313" key="2">
    <source>
        <dbReference type="Proteomes" id="UP000257109"/>
    </source>
</evidence>